<dbReference type="SUPFAM" id="SSF50630">
    <property type="entry name" value="Acid proteases"/>
    <property type="match status" value="1"/>
</dbReference>
<feature type="transmembrane region" description="Helical" evidence="6">
    <location>
        <begin position="12"/>
        <end position="33"/>
    </location>
</feature>
<proteinExistence type="predicted"/>
<evidence type="ECO:0000313" key="9">
    <source>
        <dbReference type="Proteomes" id="UP000631114"/>
    </source>
</evidence>
<dbReference type="AlphaFoldDB" id="A0A835LWH6"/>
<protein>
    <recommendedName>
        <fullName evidence="7">Cation efflux protein transmembrane domain-containing protein</fullName>
    </recommendedName>
</protein>
<dbReference type="GO" id="GO:0015189">
    <property type="term" value="F:L-lysine transmembrane transporter activity"/>
    <property type="evidence" value="ECO:0007669"/>
    <property type="project" value="TreeGrafter"/>
</dbReference>
<keyword evidence="9" id="KW-1185">Reference proteome</keyword>
<dbReference type="GO" id="GO:0015185">
    <property type="term" value="F:gamma-aminobutyric acid transmembrane transporter activity"/>
    <property type="evidence" value="ECO:0007669"/>
    <property type="project" value="TreeGrafter"/>
</dbReference>
<dbReference type="GO" id="GO:0016705">
    <property type="term" value="F:oxidoreductase activity, acting on paired donors, with incorporation or reduction of molecular oxygen"/>
    <property type="evidence" value="ECO:0007669"/>
    <property type="project" value="InterPro"/>
</dbReference>
<dbReference type="GO" id="GO:0020037">
    <property type="term" value="F:heme binding"/>
    <property type="evidence" value="ECO:0007669"/>
    <property type="project" value="InterPro"/>
</dbReference>
<dbReference type="InterPro" id="IPR027469">
    <property type="entry name" value="Cation_efflux_TMD_sf"/>
</dbReference>
<evidence type="ECO:0000313" key="8">
    <source>
        <dbReference type="EMBL" id="KAF9601991.1"/>
    </source>
</evidence>
<evidence type="ECO:0000256" key="4">
    <source>
        <dbReference type="ARBA" id="ARBA00022989"/>
    </source>
</evidence>
<dbReference type="InterPro" id="IPR036396">
    <property type="entry name" value="Cyt_P450_sf"/>
</dbReference>
<organism evidence="8 9">
    <name type="scientific">Coptis chinensis</name>
    <dbReference type="NCBI Taxonomy" id="261450"/>
    <lineage>
        <taxon>Eukaryota</taxon>
        <taxon>Viridiplantae</taxon>
        <taxon>Streptophyta</taxon>
        <taxon>Embryophyta</taxon>
        <taxon>Tracheophyta</taxon>
        <taxon>Spermatophyta</taxon>
        <taxon>Magnoliopsida</taxon>
        <taxon>Ranunculales</taxon>
        <taxon>Ranunculaceae</taxon>
        <taxon>Coptidoideae</taxon>
        <taxon>Coptis</taxon>
    </lineage>
</organism>
<dbReference type="InterPro" id="IPR021109">
    <property type="entry name" value="Peptidase_aspartic_dom_sf"/>
</dbReference>
<dbReference type="EMBL" id="JADFTS010000006">
    <property type="protein sequence ID" value="KAF9601991.1"/>
    <property type="molecule type" value="Genomic_DNA"/>
</dbReference>
<dbReference type="Gene3D" id="1.20.1510.10">
    <property type="entry name" value="Cation efflux protein transmembrane domain"/>
    <property type="match status" value="1"/>
</dbReference>
<dbReference type="GO" id="GO:0016020">
    <property type="term" value="C:membrane"/>
    <property type="evidence" value="ECO:0007669"/>
    <property type="project" value="UniProtKB-SubCell"/>
</dbReference>
<accession>A0A835LWH6</accession>
<dbReference type="PANTHER" id="PTHR45649:SF30">
    <property type="entry name" value="AMINO-ACID PERMEASE BAT1"/>
    <property type="match status" value="1"/>
</dbReference>
<evidence type="ECO:0000256" key="6">
    <source>
        <dbReference type="SAM" id="Phobius"/>
    </source>
</evidence>
<dbReference type="OrthoDB" id="3257095at2759"/>
<name>A0A835LWH6_9MAGN</name>
<evidence type="ECO:0000256" key="5">
    <source>
        <dbReference type="ARBA" id="ARBA00023136"/>
    </source>
</evidence>
<dbReference type="PANTHER" id="PTHR45649">
    <property type="entry name" value="AMINO-ACID PERMEASE BAT1"/>
    <property type="match status" value="1"/>
</dbReference>
<feature type="transmembrane region" description="Helical" evidence="6">
    <location>
        <begin position="200"/>
        <end position="219"/>
    </location>
</feature>
<keyword evidence="5 6" id="KW-0472">Membrane</keyword>
<comment type="subcellular location">
    <subcellularLocation>
        <location evidence="1">Membrane</location>
        <topology evidence="1">Multi-pass membrane protein</topology>
    </subcellularLocation>
</comment>
<evidence type="ECO:0000256" key="1">
    <source>
        <dbReference type="ARBA" id="ARBA00004141"/>
    </source>
</evidence>
<evidence type="ECO:0000256" key="3">
    <source>
        <dbReference type="ARBA" id="ARBA00022692"/>
    </source>
</evidence>
<evidence type="ECO:0000259" key="7">
    <source>
        <dbReference type="Pfam" id="PF01545"/>
    </source>
</evidence>
<sequence>MQVRAESKCYGVVIVLRFGDIAAFAIFLFSLWASGWEATTRQSYGIFRIEILGALVSIQKIWFLASILVYEAIVRLIHDSGEVQGFLMFVVAAFGLGQGSNTASKNFIPFGGGMRFCTASEYTKLQISVVLHFLVTKYRTLVFTCPDKQSSHRLVSLFQTACYFMECCVLVLMVLIPTVATEKATVDFVFTRFNTDNGGGIHSSFCIFILCLIMSQYTLTGYDASAHMTEVTKNAYWSGPKGITNTIGISIIVGWGYIVGITFAKDHYVHVDSGSDILWVNCAGCSDCPKKSDLGVCFFLAFNVTYNSL</sequence>
<dbReference type="SUPFAM" id="SSF48264">
    <property type="entry name" value="Cytochrome P450"/>
    <property type="match status" value="1"/>
</dbReference>
<keyword evidence="3 6" id="KW-0812">Transmembrane</keyword>
<dbReference type="InterPro" id="IPR058533">
    <property type="entry name" value="Cation_efflux_TM"/>
</dbReference>
<feature type="domain" description="Cation efflux protein transmembrane" evidence="7">
    <location>
        <begin position="18"/>
        <end position="97"/>
    </location>
</feature>
<dbReference type="GO" id="GO:0015180">
    <property type="term" value="F:L-alanine transmembrane transporter activity"/>
    <property type="evidence" value="ECO:0007669"/>
    <property type="project" value="TreeGrafter"/>
</dbReference>
<comment type="caution">
    <text evidence="8">The sequence shown here is derived from an EMBL/GenBank/DDBJ whole genome shotgun (WGS) entry which is preliminary data.</text>
</comment>
<dbReference type="SUPFAM" id="SSF161111">
    <property type="entry name" value="Cation efflux protein transmembrane domain-like"/>
    <property type="match status" value="1"/>
</dbReference>
<dbReference type="Pfam" id="PF01545">
    <property type="entry name" value="Cation_efflux"/>
    <property type="match status" value="1"/>
</dbReference>
<evidence type="ECO:0000256" key="2">
    <source>
        <dbReference type="ARBA" id="ARBA00022448"/>
    </source>
</evidence>
<keyword evidence="2" id="KW-0813">Transport</keyword>
<keyword evidence="4 6" id="KW-1133">Transmembrane helix</keyword>
<gene>
    <name evidence="8" type="ORF">IFM89_024537</name>
</gene>
<dbReference type="GO" id="GO:0005313">
    <property type="term" value="F:L-glutamate transmembrane transporter activity"/>
    <property type="evidence" value="ECO:0007669"/>
    <property type="project" value="TreeGrafter"/>
</dbReference>
<dbReference type="Proteomes" id="UP000631114">
    <property type="component" value="Unassembled WGS sequence"/>
</dbReference>
<dbReference type="GO" id="GO:0004497">
    <property type="term" value="F:monooxygenase activity"/>
    <property type="evidence" value="ECO:0007669"/>
    <property type="project" value="InterPro"/>
</dbReference>
<feature type="transmembrane region" description="Helical" evidence="6">
    <location>
        <begin position="161"/>
        <end position="180"/>
    </location>
</feature>
<dbReference type="GO" id="GO:0005506">
    <property type="term" value="F:iron ion binding"/>
    <property type="evidence" value="ECO:0007669"/>
    <property type="project" value="InterPro"/>
</dbReference>
<reference evidence="8 9" key="1">
    <citation type="submission" date="2020-10" db="EMBL/GenBank/DDBJ databases">
        <title>The Coptis chinensis genome and diversification of protoberbering-type alkaloids.</title>
        <authorList>
            <person name="Wang B."/>
            <person name="Shu S."/>
            <person name="Song C."/>
            <person name="Liu Y."/>
        </authorList>
    </citation>
    <scope>NUCLEOTIDE SEQUENCE [LARGE SCALE GENOMIC DNA]</scope>
    <source>
        <strain evidence="8">HL-2020</strain>
        <tissue evidence="8">Leaf</tissue>
    </source>
</reference>
<feature type="transmembrane region" description="Helical" evidence="6">
    <location>
        <begin position="45"/>
        <end position="70"/>
    </location>
</feature>
<dbReference type="GO" id="GO:0008324">
    <property type="term" value="F:monoatomic cation transmembrane transporter activity"/>
    <property type="evidence" value="ECO:0007669"/>
    <property type="project" value="InterPro"/>
</dbReference>
<dbReference type="Gene3D" id="2.40.70.10">
    <property type="entry name" value="Acid Proteases"/>
    <property type="match status" value="1"/>
</dbReference>